<accession>A0A1X7V5A8</accession>
<reference evidence="1" key="1">
    <citation type="submission" date="2017-05" db="UniProtKB">
        <authorList>
            <consortium name="EnsemblMetazoa"/>
        </authorList>
    </citation>
    <scope>IDENTIFICATION</scope>
</reference>
<evidence type="ECO:0000313" key="1">
    <source>
        <dbReference type="EnsemblMetazoa" id="Aqu2.1.35014_001"/>
    </source>
</evidence>
<dbReference type="InParanoid" id="A0A1X7V5A8"/>
<name>A0A1X7V5A8_AMPQE</name>
<dbReference type="AlphaFoldDB" id="A0A1X7V5A8"/>
<protein>
    <submittedName>
        <fullName evidence="1">Uncharacterized protein</fullName>
    </submittedName>
</protein>
<sequence length="119" mass="12839">MDQVYAGRANLRATPHTYVPDSLAQSYRPTALCAVAALAESKKSAKYAALSSFIFTPVAIESLGAMGHQSSSFITYLGRRMQHYSGDDNACQYLVQCLSVTLQRGNAALMMDTLPSPSL</sequence>
<organism evidence="1">
    <name type="scientific">Amphimedon queenslandica</name>
    <name type="common">Sponge</name>
    <dbReference type="NCBI Taxonomy" id="400682"/>
    <lineage>
        <taxon>Eukaryota</taxon>
        <taxon>Metazoa</taxon>
        <taxon>Porifera</taxon>
        <taxon>Demospongiae</taxon>
        <taxon>Heteroscleromorpha</taxon>
        <taxon>Haplosclerida</taxon>
        <taxon>Niphatidae</taxon>
        <taxon>Amphimedon</taxon>
    </lineage>
</organism>
<dbReference type="EnsemblMetazoa" id="Aqu2.1.35014_001">
    <property type="protein sequence ID" value="Aqu2.1.35014_001"/>
    <property type="gene ID" value="Aqu2.1.35014"/>
</dbReference>
<proteinExistence type="predicted"/>